<evidence type="ECO:0000259" key="1">
    <source>
        <dbReference type="Pfam" id="PF03205"/>
    </source>
</evidence>
<dbReference type="InterPro" id="IPR027417">
    <property type="entry name" value="P-loop_NTPase"/>
</dbReference>
<evidence type="ECO:0000313" key="2">
    <source>
        <dbReference type="EMBL" id="SOB99840.1"/>
    </source>
</evidence>
<proteinExistence type="predicted"/>
<organism evidence="2 3">
    <name type="scientific">Ureibacillus xyleni</name>
    <dbReference type="NCBI Taxonomy" id="614648"/>
    <lineage>
        <taxon>Bacteria</taxon>
        <taxon>Bacillati</taxon>
        <taxon>Bacillota</taxon>
        <taxon>Bacilli</taxon>
        <taxon>Bacillales</taxon>
        <taxon>Caryophanaceae</taxon>
        <taxon>Ureibacillus</taxon>
    </lineage>
</organism>
<dbReference type="Proteomes" id="UP000219636">
    <property type="component" value="Unassembled WGS sequence"/>
</dbReference>
<name>A0A285RZ11_9BACL</name>
<dbReference type="PANTHER" id="PTHR40072:SF1">
    <property type="entry name" value="MOLYBDOPTERIN-GUANINE DINUCLEOTIDE BIOSYNTHESIS ADAPTER PROTEIN"/>
    <property type="match status" value="1"/>
</dbReference>
<reference evidence="3" key="1">
    <citation type="submission" date="2017-08" db="EMBL/GenBank/DDBJ databases">
        <authorList>
            <person name="Varghese N."/>
            <person name="Submissions S."/>
        </authorList>
    </citation>
    <scope>NUCLEOTIDE SEQUENCE [LARGE SCALE GENOMIC DNA]</scope>
    <source>
        <strain evidence="3">JC22</strain>
    </source>
</reference>
<dbReference type="PANTHER" id="PTHR40072">
    <property type="entry name" value="MOLYBDOPTERIN-GUANINE DINUCLEOTIDE BIOSYNTHESIS ADAPTER PROTEIN-RELATED"/>
    <property type="match status" value="1"/>
</dbReference>
<dbReference type="OrthoDB" id="9786803at2"/>
<dbReference type="InterPro" id="IPR052539">
    <property type="entry name" value="MGD_biosynthesis_adapter"/>
</dbReference>
<dbReference type="GO" id="GO:0005525">
    <property type="term" value="F:GTP binding"/>
    <property type="evidence" value="ECO:0007669"/>
    <property type="project" value="InterPro"/>
</dbReference>
<dbReference type="AlphaFoldDB" id="A0A285RZ11"/>
<dbReference type="RefSeq" id="WP_097072621.1">
    <property type="nucleotide sequence ID" value="NZ_OBMQ01000002.1"/>
</dbReference>
<protein>
    <submittedName>
        <fullName evidence="2">Molybdopterin-guanine dinucleotide biosynthesis protein B</fullName>
    </submittedName>
</protein>
<dbReference type="EMBL" id="OBMQ01000002">
    <property type="protein sequence ID" value="SOB99840.1"/>
    <property type="molecule type" value="Genomic_DNA"/>
</dbReference>
<dbReference type="SUPFAM" id="SSF52540">
    <property type="entry name" value="P-loop containing nucleoside triphosphate hydrolases"/>
    <property type="match status" value="1"/>
</dbReference>
<dbReference type="GO" id="GO:0006777">
    <property type="term" value="P:Mo-molybdopterin cofactor biosynthetic process"/>
    <property type="evidence" value="ECO:0007669"/>
    <property type="project" value="InterPro"/>
</dbReference>
<dbReference type="NCBIfam" id="TIGR00176">
    <property type="entry name" value="mobB"/>
    <property type="match status" value="1"/>
</dbReference>
<dbReference type="Pfam" id="PF03205">
    <property type="entry name" value="MobB"/>
    <property type="match status" value="1"/>
</dbReference>
<sequence>MESMKILQIVGFKKSGKTSLIQRWIQECRKQEMEVAVVKHHGHSNGLSIPNDSTDSMKFFVSGAVSAIVADEETIQIHQRKRHWTLEHLIAVAKNSEPQILFIEGYKEADYPKVAIIKTDKDWDSLKQLSNIMLVLVHDNVSLQLPSCYSIHDISGLNNWLTNWIGGKTYEVI</sequence>
<feature type="domain" description="Molybdopterin-guanine dinucleotide biosynthesis protein B (MobB)" evidence="1">
    <location>
        <begin position="6"/>
        <end position="135"/>
    </location>
</feature>
<evidence type="ECO:0000313" key="3">
    <source>
        <dbReference type="Proteomes" id="UP000219636"/>
    </source>
</evidence>
<accession>A0A285RZ11</accession>
<gene>
    <name evidence="2" type="ORF">SAMN05880501_102278</name>
</gene>
<dbReference type="InterPro" id="IPR004435">
    <property type="entry name" value="MobB_dom"/>
</dbReference>
<keyword evidence="3" id="KW-1185">Reference proteome</keyword>
<dbReference type="Gene3D" id="3.40.50.300">
    <property type="entry name" value="P-loop containing nucleotide triphosphate hydrolases"/>
    <property type="match status" value="1"/>
</dbReference>